<dbReference type="InterPro" id="IPR004046">
    <property type="entry name" value="GST_C"/>
</dbReference>
<evidence type="ECO:0000259" key="5">
    <source>
        <dbReference type="PROSITE" id="PS50404"/>
    </source>
</evidence>
<dbReference type="Proteomes" id="UP000467700">
    <property type="component" value="Unassembled WGS sequence"/>
</dbReference>
<dbReference type="InterPro" id="IPR004045">
    <property type="entry name" value="Glutathione_S-Trfase_N"/>
</dbReference>
<comment type="similarity">
    <text evidence="4">Belongs to the GST superfamily.</text>
</comment>
<dbReference type="GO" id="GO:0004364">
    <property type="term" value="F:glutathione transferase activity"/>
    <property type="evidence" value="ECO:0007669"/>
    <property type="project" value="UniProtKB-EC"/>
</dbReference>
<dbReference type="OrthoDB" id="249703at2759"/>
<evidence type="ECO:0000313" key="8">
    <source>
        <dbReference type="Proteomes" id="UP000467700"/>
    </source>
</evidence>
<dbReference type="InterPro" id="IPR036249">
    <property type="entry name" value="Thioredoxin-like_sf"/>
</dbReference>
<dbReference type="Pfam" id="PF02798">
    <property type="entry name" value="GST_N"/>
    <property type="match status" value="1"/>
</dbReference>
<dbReference type="Gene3D" id="3.40.30.10">
    <property type="entry name" value="Glutaredoxin"/>
    <property type="match status" value="1"/>
</dbReference>
<evidence type="ECO:0000256" key="4">
    <source>
        <dbReference type="RuleBase" id="RU003494"/>
    </source>
</evidence>
<proteinExistence type="inferred from homology"/>
<reference evidence="7 8" key="1">
    <citation type="submission" date="2020-01" db="EMBL/GenBank/DDBJ databases">
        <authorList>
            <person name="Gupta K D."/>
        </authorList>
    </citation>
    <scope>NUCLEOTIDE SEQUENCE [LARGE SCALE GENOMIC DNA]</scope>
</reference>
<dbReference type="InterPro" id="IPR036282">
    <property type="entry name" value="Glutathione-S-Trfase_C_sf"/>
</dbReference>
<dbReference type="EC" id="2.5.1.18" evidence="1"/>
<dbReference type="GO" id="GO:0006749">
    <property type="term" value="P:glutathione metabolic process"/>
    <property type="evidence" value="ECO:0007669"/>
    <property type="project" value="TreeGrafter"/>
</dbReference>
<accession>A0A8S0WIX9</accession>
<feature type="domain" description="GST C-terminal" evidence="6">
    <location>
        <begin position="88"/>
        <end position="206"/>
    </location>
</feature>
<dbReference type="SFLD" id="SFLDG00358">
    <property type="entry name" value="Main_(cytGST)"/>
    <property type="match status" value="1"/>
</dbReference>
<comment type="catalytic activity">
    <reaction evidence="3">
        <text>RX + glutathione = an S-substituted glutathione + a halide anion + H(+)</text>
        <dbReference type="Rhea" id="RHEA:16437"/>
        <dbReference type="ChEBI" id="CHEBI:15378"/>
        <dbReference type="ChEBI" id="CHEBI:16042"/>
        <dbReference type="ChEBI" id="CHEBI:17792"/>
        <dbReference type="ChEBI" id="CHEBI:57925"/>
        <dbReference type="ChEBI" id="CHEBI:90779"/>
        <dbReference type="EC" id="2.5.1.18"/>
    </reaction>
</comment>
<dbReference type="PROSITE" id="PS50405">
    <property type="entry name" value="GST_CTER"/>
    <property type="match status" value="1"/>
</dbReference>
<dbReference type="Pfam" id="PF00043">
    <property type="entry name" value="GST_C"/>
    <property type="match status" value="1"/>
</dbReference>
<evidence type="ECO:0000256" key="3">
    <source>
        <dbReference type="ARBA" id="ARBA00047960"/>
    </source>
</evidence>
<dbReference type="InterPro" id="IPR010987">
    <property type="entry name" value="Glutathione-S-Trfase_C-like"/>
</dbReference>
<keyword evidence="8" id="KW-1185">Reference proteome</keyword>
<evidence type="ECO:0000256" key="2">
    <source>
        <dbReference type="ARBA" id="ARBA00022679"/>
    </source>
</evidence>
<organism evidence="7 8">
    <name type="scientific">Cyclocybe aegerita</name>
    <name type="common">Black poplar mushroom</name>
    <name type="synonym">Agrocybe aegerita</name>
    <dbReference type="NCBI Taxonomy" id="1973307"/>
    <lineage>
        <taxon>Eukaryota</taxon>
        <taxon>Fungi</taxon>
        <taxon>Dikarya</taxon>
        <taxon>Basidiomycota</taxon>
        <taxon>Agaricomycotina</taxon>
        <taxon>Agaricomycetes</taxon>
        <taxon>Agaricomycetidae</taxon>
        <taxon>Agaricales</taxon>
        <taxon>Agaricineae</taxon>
        <taxon>Bolbitiaceae</taxon>
        <taxon>Cyclocybe</taxon>
    </lineage>
</organism>
<dbReference type="PANTHER" id="PTHR43900">
    <property type="entry name" value="GLUTATHIONE S-TRANSFERASE RHO"/>
    <property type="match status" value="1"/>
</dbReference>
<feature type="domain" description="GST N-terminal" evidence="5">
    <location>
        <begin position="1"/>
        <end position="81"/>
    </location>
</feature>
<dbReference type="PANTHER" id="PTHR43900:SF3">
    <property type="entry name" value="GLUTATHIONE S-TRANSFERASE RHO"/>
    <property type="match status" value="1"/>
</dbReference>
<gene>
    <name evidence="7" type="ORF">AAE3_LOCUS50</name>
</gene>
<comment type="caution">
    <text evidence="7">The sequence shown here is derived from an EMBL/GenBank/DDBJ whole genome shotgun (WGS) entry which is preliminary data.</text>
</comment>
<protein>
    <recommendedName>
        <fullName evidence="1">glutathione transferase</fullName>
        <ecNumber evidence="1">2.5.1.18</ecNumber>
    </recommendedName>
</protein>
<dbReference type="SUPFAM" id="SSF47616">
    <property type="entry name" value="GST C-terminal domain-like"/>
    <property type="match status" value="1"/>
</dbReference>
<evidence type="ECO:0000313" key="7">
    <source>
        <dbReference type="EMBL" id="CAA7257339.1"/>
    </source>
</evidence>
<dbReference type="SFLD" id="SFLDS00019">
    <property type="entry name" value="Glutathione_Transferase_(cytos"/>
    <property type="match status" value="1"/>
</dbReference>
<dbReference type="AlphaFoldDB" id="A0A8S0WIX9"/>
<sequence>MVIKVYGAPTAWTQLVICVLEEKKVPYDYIFVDIFNGEQKSPEFLEKQPFGQTPYIDDEGFILYESRAIAIYIATKYVDQGTPLIPSDIKAQALFHQAASVEVSRFNGPALAAAMEKLYNPVYNGLECDQAVFEKNVAQLGLKLDVYERVLAKQKYVAGDELTLADLYHLPYGRLVGIAGTDLMTSRPNVNRCAVRILSGMVILNN</sequence>
<dbReference type="EMBL" id="CACVBS010000001">
    <property type="protein sequence ID" value="CAA7257339.1"/>
    <property type="molecule type" value="Genomic_DNA"/>
</dbReference>
<evidence type="ECO:0000259" key="6">
    <source>
        <dbReference type="PROSITE" id="PS50405"/>
    </source>
</evidence>
<dbReference type="Gene3D" id="1.20.1050.10">
    <property type="match status" value="1"/>
</dbReference>
<keyword evidence="2" id="KW-0808">Transferase</keyword>
<dbReference type="GO" id="GO:0005737">
    <property type="term" value="C:cytoplasm"/>
    <property type="evidence" value="ECO:0007669"/>
    <property type="project" value="TreeGrafter"/>
</dbReference>
<dbReference type="SUPFAM" id="SSF52833">
    <property type="entry name" value="Thioredoxin-like"/>
    <property type="match status" value="1"/>
</dbReference>
<evidence type="ECO:0000256" key="1">
    <source>
        <dbReference type="ARBA" id="ARBA00012452"/>
    </source>
</evidence>
<dbReference type="FunFam" id="3.40.30.10:FF:000016">
    <property type="entry name" value="Glutathione S-transferase F2"/>
    <property type="match status" value="1"/>
</dbReference>
<dbReference type="PROSITE" id="PS50404">
    <property type="entry name" value="GST_NTER"/>
    <property type="match status" value="1"/>
</dbReference>
<dbReference type="InterPro" id="IPR040079">
    <property type="entry name" value="Glutathione_S-Trfase"/>
</dbReference>
<dbReference type="GO" id="GO:0043295">
    <property type="term" value="F:glutathione binding"/>
    <property type="evidence" value="ECO:0007669"/>
    <property type="project" value="TreeGrafter"/>
</dbReference>
<name>A0A8S0WIX9_CYCAE</name>